<sequence length="171" mass="18850">MSRPLLAEFETPEALVRALRLARADGHRALDAFTPFAIEEVSAAFDPPRLPVRPIMALAGFGSAAAMYALQWYSAVHAYPLNSGGRPLHSWPVFLLVPFEVGVLCAAIAGFAVMLRACSLPRLHHPLFAMPRFERASQDRFFLLVAPHGEPDPLRRTLEEAGARLVSELHE</sequence>
<organism evidence="2 3">
    <name type="scientific">Methylobacterium durans</name>
    <dbReference type="NCBI Taxonomy" id="2202825"/>
    <lineage>
        <taxon>Bacteria</taxon>
        <taxon>Pseudomonadati</taxon>
        <taxon>Pseudomonadota</taxon>
        <taxon>Alphaproteobacteria</taxon>
        <taxon>Hyphomicrobiales</taxon>
        <taxon>Methylobacteriaceae</taxon>
        <taxon>Methylobacterium</taxon>
    </lineage>
</organism>
<evidence type="ECO:0000256" key="1">
    <source>
        <dbReference type="SAM" id="Phobius"/>
    </source>
</evidence>
<dbReference type="PANTHER" id="PTHR40394:SF2">
    <property type="entry name" value="QUINOL:CYTOCHROME C OXIDOREDUCTASE MEMBRANE PROTEIN"/>
    <property type="match status" value="1"/>
</dbReference>
<keyword evidence="1" id="KW-0472">Membrane</keyword>
<dbReference type="Proteomes" id="UP000245926">
    <property type="component" value="Chromosome"/>
</dbReference>
<evidence type="ECO:0000313" key="2">
    <source>
        <dbReference type="EMBL" id="AWN43096.1"/>
    </source>
</evidence>
<evidence type="ECO:0000313" key="3">
    <source>
        <dbReference type="Proteomes" id="UP000245926"/>
    </source>
</evidence>
<feature type="transmembrane region" description="Helical" evidence="1">
    <location>
        <begin position="55"/>
        <end position="73"/>
    </location>
</feature>
<feature type="transmembrane region" description="Helical" evidence="1">
    <location>
        <begin position="93"/>
        <end position="115"/>
    </location>
</feature>
<dbReference type="KEGG" id="mets:DK389_24640"/>
<gene>
    <name evidence="2" type="ORF">DK389_24640</name>
</gene>
<dbReference type="AlphaFoldDB" id="A0A2U8WCR1"/>
<dbReference type="RefSeq" id="WP_109893566.1">
    <property type="nucleotide sequence ID" value="NZ_CP029550.1"/>
</dbReference>
<proteinExistence type="predicted"/>
<keyword evidence="3" id="KW-1185">Reference proteome</keyword>
<reference evidence="3" key="1">
    <citation type="submission" date="2018-05" db="EMBL/GenBank/DDBJ databases">
        <title>Complete Genome Sequence of Methylobacterium sp. 17SD2-17.</title>
        <authorList>
            <person name="Srinivasan S."/>
        </authorList>
    </citation>
    <scope>NUCLEOTIDE SEQUENCE [LARGE SCALE GENOMIC DNA]</scope>
    <source>
        <strain evidence="3">17SD2-17</strain>
    </source>
</reference>
<name>A0A2U8WCR1_9HYPH</name>
<dbReference type="Pfam" id="PF11821">
    <property type="entry name" value="ActD"/>
    <property type="match status" value="1"/>
</dbReference>
<accession>A0A2U8WCR1</accession>
<dbReference type="InterPro" id="IPR021776">
    <property type="entry name" value="ActD"/>
</dbReference>
<keyword evidence="1" id="KW-0812">Transmembrane</keyword>
<dbReference type="OrthoDB" id="9792475at2"/>
<dbReference type="EMBL" id="CP029550">
    <property type="protein sequence ID" value="AWN43096.1"/>
    <property type="molecule type" value="Genomic_DNA"/>
</dbReference>
<dbReference type="PANTHER" id="PTHR40394">
    <property type="entry name" value="LIPOPROTEIN-RELATED"/>
    <property type="match status" value="1"/>
</dbReference>
<protein>
    <submittedName>
        <fullName evidence="2">DUF3341 domain-containing protein</fullName>
    </submittedName>
</protein>
<keyword evidence="1" id="KW-1133">Transmembrane helix</keyword>